<dbReference type="RefSeq" id="XP_030741621.1">
    <property type="nucleotide sequence ID" value="XM_030885761.1"/>
</dbReference>
<gene>
    <name evidence="3" type="primary">NBDY</name>
</gene>
<protein>
    <submittedName>
        <fullName evidence="3">LOW QUALITY PROTEIN: negative regulator of P-body association</fullName>
    </submittedName>
</protein>
<name>A0ABM1VK14_ECHTE</name>
<accession>A0ABM1VK14</accession>
<evidence type="ECO:0000313" key="3">
    <source>
        <dbReference type="RefSeq" id="XP_030741621.1"/>
    </source>
</evidence>
<dbReference type="Proteomes" id="UP000694863">
    <property type="component" value="Unplaced"/>
</dbReference>
<feature type="region of interest" description="Disordered" evidence="1">
    <location>
        <begin position="1"/>
        <end position="24"/>
    </location>
</feature>
<feature type="region of interest" description="Disordered" evidence="1">
    <location>
        <begin position="42"/>
        <end position="69"/>
    </location>
</feature>
<keyword evidence="2" id="KW-1185">Reference proteome</keyword>
<sequence length="69" mass="7520">MGDQPCASGRSTFPLENTGEAKPPKKHCLFAPRRVYPEFGTPNRGCAPLLSAPPPESPVLKSNPPREKY</sequence>
<organism evidence="2 3">
    <name type="scientific">Echinops telfairi</name>
    <name type="common">Lesser hedgehog tenrec</name>
    <dbReference type="NCBI Taxonomy" id="9371"/>
    <lineage>
        <taxon>Eukaryota</taxon>
        <taxon>Metazoa</taxon>
        <taxon>Chordata</taxon>
        <taxon>Craniata</taxon>
        <taxon>Vertebrata</taxon>
        <taxon>Euteleostomi</taxon>
        <taxon>Mammalia</taxon>
        <taxon>Eutheria</taxon>
        <taxon>Afrotheria</taxon>
        <taxon>Tenrecidae</taxon>
        <taxon>Tenrecinae</taxon>
        <taxon>Echinops</taxon>
    </lineage>
</organism>
<evidence type="ECO:0000256" key="1">
    <source>
        <dbReference type="SAM" id="MobiDB-lite"/>
    </source>
</evidence>
<dbReference type="InterPro" id="IPR047852">
    <property type="entry name" value="NoBody"/>
</dbReference>
<evidence type="ECO:0000313" key="2">
    <source>
        <dbReference type="Proteomes" id="UP000694863"/>
    </source>
</evidence>
<dbReference type="Pfam" id="PF21949">
    <property type="entry name" value="NoBody"/>
    <property type="match status" value="1"/>
</dbReference>
<reference evidence="3" key="1">
    <citation type="submission" date="2025-08" db="UniProtKB">
        <authorList>
            <consortium name="RefSeq"/>
        </authorList>
    </citation>
    <scope>IDENTIFICATION</scope>
</reference>
<dbReference type="GeneID" id="115869788"/>
<proteinExistence type="predicted"/>